<comment type="caution">
    <text evidence="1">The sequence shown here is derived from an EMBL/GenBank/DDBJ whole genome shotgun (WGS) entry which is preliminary data.</text>
</comment>
<accession>A0A7C3UQB8</accession>
<dbReference type="EMBL" id="DTMQ01000044">
    <property type="protein sequence ID" value="HGE99865.1"/>
    <property type="molecule type" value="Genomic_DNA"/>
</dbReference>
<gene>
    <name evidence="1" type="ORF">ENX07_07360</name>
</gene>
<evidence type="ECO:0008006" key="2">
    <source>
        <dbReference type="Google" id="ProtNLM"/>
    </source>
</evidence>
<organism evidence="1">
    <name type="scientific">candidate division WOR-3 bacterium</name>
    <dbReference type="NCBI Taxonomy" id="2052148"/>
    <lineage>
        <taxon>Bacteria</taxon>
        <taxon>Bacteria division WOR-3</taxon>
    </lineage>
</organism>
<reference evidence="1" key="1">
    <citation type="journal article" date="2020" name="mSystems">
        <title>Genome- and Community-Level Interaction Insights into Carbon Utilization and Element Cycling Functions of Hydrothermarchaeota in Hydrothermal Sediment.</title>
        <authorList>
            <person name="Zhou Z."/>
            <person name="Liu Y."/>
            <person name="Xu W."/>
            <person name="Pan J."/>
            <person name="Luo Z.H."/>
            <person name="Li M."/>
        </authorList>
    </citation>
    <scope>NUCLEOTIDE SEQUENCE [LARGE SCALE GENOMIC DNA]</scope>
    <source>
        <strain evidence="1">SpSt-906</strain>
    </source>
</reference>
<name>A0A7C3UQB8_UNCW3</name>
<dbReference type="AlphaFoldDB" id="A0A7C3UQB8"/>
<evidence type="ECO:0000313" key="1">
    <source>
        <dbReference type="EMBL" id="HGE99865.1"/>
    </source>
</evidence>
<protein>
    <recommendedName>
        <fullName evidence="2">PorV/PorQ family protein</fullName>
    </recommendedName>
</protein>
<proteinExistence type="predicted"/>
<sequence>MFATILFLLSSAGFEWITLPGNAREAALAYSALPSFFFPTFVSNPAGLSGDLFNLNYTNYLTGIQYGSISGIFGGYGASLSYFTSGEMKRMSEDGESLGSFSFSSLFLTLSCRKRFTPLLSFGGNLKILYAGCDTFRTAGIGFDLGNIISLTRARFGLLLRNLGFALGKFYQEKDKFPLTIRLDAGYLLFNNLEANLGLEKFTSYPVTFNFGLEGNIKNLLFLRGSYSSLKSDSKVSGGDILANFAFGLSIQKSPLRLDYSFSPFASLGNTHSFSLTFYR</sequence>